<sequence length="697" mass="75709">MSKGLSKEASKVSMKQPQVDFVESVYRILARDSRHVTRGIGNLSNTCFMNSVLQVILNSPILLELMVATSHKCKGTRCGICNLVKLIPPMYNCALASCHKPQEFLASLKGIFRYNLGRQEDACDLLFPLLDALSSDTYRHGKLEIPDKSETPVGKAVLATCTARTITCKYCGYQSTAREDSPVIQLCCQSSSLDEAIKQYSTEHISEWRCGNEKCNKKQNVVRVGKFERLPQFLAFQLKRFDASQARYRKLSHYMSFPSRLKMKNCAADKCKYDLYAIIVHHGSLSFGHYYAYVKNMDGKWHQMDDDSVTQVSEEQVLRAQAYVLCYTKVKNGDTSSSLTESRYLTPDPSPAPPEPLEAMNVTNDSSNNKHQHNCASHHAMNSKSAEPDTTNIDPVSAVASAPPPSGAPKLFLAAANEVLPVEPPTPPPSTDGSLDGSDTEETVASVIDCSMTVNGDASTPALGTPPSSPIVYTNSTTELCSVSSVLQGNLIEHIPVIPVLIARSDNAVELELAGSGLSSDNATRINHPSSMDASEPLFVATPHSVHAGNPSANVRSTNDNTKKCDAVKAASDNVAAPSARSLVDYLVDLNSIRHSPAENRTLSTVDEAVASSIASSFQKDSSNGEVLRKRDRAEDCSYVEAVDSKRMKVAYERCLVEHNIVSTSQWAVSSTVFSACVRAVSTVGVGSWKVSNTGSQ</sequence>
<dbReference type="InterPro" id="IPR038765">
    <property type="entry name" value="Papain-like_cys_pep_sf"/>
</dbReference>
<evidence type="ECO:0000259" key="2">
    <source>
        <dbReference type="PROSITE" id="PS50235"/>
    </source>
</evidence>
<accession>A0A507CNI7</accession>
<dbReference type="InterPro" id="IPR050164">
    <property type="entry name" value="Peptidase_C19"/>
</dbReference>
<dbReference type="OrthoDB" id="420187at2759"/>
<dbReference type="VEuPathDB" id="FungiDB:SeMB42_g03364"/>
<reference evidence="3 4" key="1">
    <citation type="journal article" date="2019" name="Sci. Rep.">
        <title>Comparative genomics of chytrid fungi reveal insights into the obligate biotrophic and pathogenic lifestyle of Synchytrium endobioticum.</title>
        <authorList>
            <person name="van de Vossenberg B.T.L.H."/>
            <person name="Warris S."/>
            <person name="Nguyen H.D.T."/>
            <person name="van Gent-Pelzer M.P.E."/>
            <person name="Joly D.L."/>
            <person name="van de Geest H.C."/>
            <person name="Bonants P.J.M."/>
            <person name="Smith D.S."/>
            <person name="Levesque C.A."/>
            <person name="van der Lee T.A.J."/>
        </authorList>
    </citation>
    <scope>NUCLEOTIDE SEQUENCE [LARGE SCALE GENOMIC DNA]</scope>
    <source>
        <strain evidence="3 4">LEV6574</strain>
    </source>
</reference>
<feature type="region of interest" description="Disordered" evidence="1">
    <location>
        <begin position="334"/>
        <end position="404"/>
    </location>
</feature>
<dbReference type="Proteomes" id="UP000320475">
    <property type="component" value="Unassembled WGS sequence"/>
</dbReference>
<feature type="compositionally biased region" description="Polar residues" evidence="1">
    <location>
        <begin position="380"/>
        <end position="394"/>
    </location>
</feature>
<dbReference type="GO" id="GO:0004843">
    <property type="term" value="F:cysteine-type deubiquitinase activity"/>
    <property type="evidence" value="ECO:0007669"/>
    <property type="project" value="InterPro"/>
</dbReference>
<dbReference type="Gene3D" id="3.90.70.10">
    <property type="entry name" value="Cysteine proteinases"/>
    <property type="match status" value="1"/>
</dbReference>
<dbReference type="GO" id="GO:0016579">
    <property type="term" value="P:protein deubiquitination"/>
    <property type="evidence" value="ECO:0007669"/>
    <property type="project" value="InterPro"/>
</dbReference>
<dbReference type="InterPro" id="IPR001394">
    <property type="entry name" value="Peptidase_C19_UCH"/>
</dbReference>
<feature type="region of interest" description="Disordered" evidence="1">
    <location>
        <begin position="420"/>
        <end position="442"/>
    </location>
</feature>
<dbReference type="GO" id="GO:0005634">
    <property type="term" value="C:nucleus"/>
    <property type="evidence" value="ECO:0007669"/>
    <property type="project" value="TreeGrafter"/>
</dbReference>
<dbReference type="Pfam" id="PF00443">
    <property type="entry name" value="UCH"/>
    <property type="match status" value="1"/>
</dbReference>
<organism evidence="3 4">
    <name type="scientific">Synchytrium endobioticum</name>
    <dbReference type="NCBI Taxonomy" id="286115"/>
    <lineage>
        <taxon>Eukaryota</taxon>
        <taxon>Fungi</taxon>
        <taxon>Fungi incertae sedis</taxon>
        <taxon>Chytridiomycota</taxon>
        <taxon>Chytridiomycota incertae sedis</taxon>
        <taxon>Chytridiomycetes</taxon>
        <taxon>Synchytriales</taxon>
        <taxon>Synchytriaceae</taxon>
        <taxon>Synchytrium</taxon>
    </lineage>
</organism>
<evidence type="ECO:0000256" key="1">
    <source>
        <dbReference type="SAM" id="MobiDB-lite"/>
    </source>
</evidence>
<evidence type="ECO:0000313" key="3">
    <source>
        <dbReference type="EMBL" id="TPX40691.1"/>
    </source>
</evidence>
<dbReference type="SUPFAM" id="SSF54001">
    <property type="entry name" value="Cysteine proteinases"/>
    <property type="match status" value="1"/>
</dbReference>
<dbReference type="EMBL" id="QEAM01000369">
    <property type="protein sequence ID" value="TPX40691.1"/>
    <property type="molecule type" value="Genomic_DNA"/>
</dbReference>
<dbReference type="InterPro" id="IPR018200">
    <property type="entry name" value="USP_CS"/>
</dbReference>
<feature type="domain" description="USP" evidence="2">
    <location>
        <begin position="38"/>
        <end position="330"/>
    </location>
</feature>
<dbReference type="PANTHER" id="PTHR24006">
    <property type="entry name" value="UBIQUITIN CARBOXYL-TERMINAL HYDROLASE"/>
    <property type="match status" value="1"/>
</dbReference>
<feature type="compositionally biased region" description="Polar residues" evidence="1">
    <location>
        <begin position="334"/>
        <end position="343"/>
    </location>
</feature>
<dbReference type="InterPro" id="IPR028889">
    <property type="entry name" value="USP"/>
</dbReference>
<gene>
    <name evidence="3" type="ORF">SeLEV6574_g06471</name>
</gene>
<comment type="caution">
    <text evidence="3">The sequence shown here is derived from an EMBL/GenBank/DDBJ whole genome shotgun (WGS) entry which is preliminary data.</text>
</comment>
<evidence type="ECO:0000313" key="4">
    <source>
        <dbReference type="Proteomes" id="UP000320475"/>
    </source>
</evidence>
<protein>
    <recommendedName>
        <fullName evidence="2">USP domain-containing protein</fullName>
    </recommendedName>
</protein>
<proteinExistence type="predicted"/>
<name>A0A507CNI7_9FUNG</name>
<dbReference type="PROSITE" id="PS00973">
    <property type="entry name" value="USP_2"/>
    <property type="match status" value="1"/>
</dbReference>
<dbReference type="AlphaFoldDB" id="A0A507CNI7"/>
<dbReference type="GO" id="GO:0005829">
    <property type="term" value="C:cytosol"/>
    <property type="evidence" value="ECO:0007669"/>
    <property type="project" value="TreeGrafter"/>
</dbReference>
<dbReference type="PROSITE" id="PS50235">
    <property type="entry name" value="USP_3"/>
    <property type="match status" value="1"/>
</dbReference>